<name>A0A951UBY9_9CYAN</name>
<dbReference type="AlphaFoldDB" id="A0A951UBY9"/>
<dbReference type="EMBL" id="JAHHIF010000040">
    <property type="protein sequence ID" value="MBW4547394.1"/>
    <property type="molecule type" value="Genomic_DNA"/>
</dbReference>
<dbReference type="Proteomes" id="UP000753908">
    <property type="component" value="Unassembled WGS sequence"/>
</dbReference>
<comment type="caution">
    <text evidence="1">The sequence shown here is derived from an EMBL/GenBank/DDBJ whole genome shotgun (WGS) entry which is preliminary data.</text>
</comment>
<protein>
    <submittedName>
        <fullName evidence="1">Uncharacterized protein</fullName>
    </submittedName>
</protein>
<sequence>MYVAWLCSLIFPDGVVAIRELEKAITILANGEMRSLIIDESLMSLNVTKLMAMIPINEAKQRLQDLIDAVSQLRDSSGNIQVSFEAKGNPYAG</sequence>
<gene>
    <name evidence="1" type="ORF">KME25_23580</name>
</gene>
<proteinExistence type="predicted"/>
<accession>A0A951UBY9</accession>
<evidence type="ECO:0000313" key="2">
    <source>
        <dbReference type="Proteomes" id="UP000753908"/>
    </source>
</evidence>
<reference evidence="1" key="2">
    <citation type="journal article" date="2022" name="Microbiol. Resour. Announc.">
        <title>Metagenome Sequencing to Explore Phylogenomics of Terrestrial Cyanobacteria.</title>
        <authorList>
            <person name="Ward R.D."/>
            <person name="Stajich J.E."/>
            <person name="Johansen J.R."/>
            <person name="Huntemann M."/>
            <person name="Clum A."/>
            <person name="Foster B."/>
            <person name="Foster B."/>
            <person name="Roux S."/>
            <person name="Palaniappan K."/>
            <person name="Varghese N."/>
            <person name="Mukherjee S."/>
            <person name="Reddy T.B.K."/>
            <person name="Daum C."/>
            <person name="Copeland A."/>
            <person name="Chen I.A."/>
            <person name="Ivanova N.N."/>
            <person name="Kyrpides N.C."/>
            <person name="Shapiro N."/>
            <person name="Eloe-Fadrosh E.A."/>
            <person name="Pietrasiak N."/>
        </authorList>
    </citation>
    <scope>NUCLEOTIDE SEQUENCE</scope>
    <source>
        <strain evidence="1">CPER-KK1</strain>
    </source>
</reference>
<reference evidence="1" key="1">
    <citation type="submission" date="2021-05" db="EMBL/GenBank/DDBJ databases">
        <authorList>
            <person name="Pietrasiak N."/>
            <person name="Ward R."/>
            <person name="Stajich J.E."/>
            <person name="Kurbessoian T."/>
        </authorList>
    </citation>
    <scope>NUCLEOTIDE SEQUENCE</scope>
    <source>
        <strain evidence="1">CPER-KK1</strain>
    </source>
</reference>
<evidence type="ECO:0000313" key="1">
    <source>
        <dbReference type="EMBL" id="MBW4547394.1"/>
    </source>
</evidence>
<organism evidence="1 2">
    <name type="scientific">Symplocastrum torsivum CPER-KK1</name>
    <dbReference type="NCBI Taxonomy" id="450513"/>
    <lineage>
        <taxon>Bacteria</taxon>
        <taxon>Bacillati</taxon>
        <taxon>Cyanobacteriota</taxon>
        <taxon>Cyanophyceae</taxon>
        <taxon>Oscillatoriophycideae</taxon>
        <taxon>Oscillatoriales</taxon>
        <taxon>Microcoleaceae</taxon>
        <taxon>Symplocastrum</taxon>
    </lineage>
</organism>